<sequence>MNPVELLAERARQIGAAGHFDAGSADPVPSPCISVCRMSPDRSHCEGCFRTLDDIRIWSTADSTVRRAIWAQLLDRAGIVVHPEASP</sequence>
<comment type="caution">
    <text evidence="1">The sequence shown here is derived from an EMBL/GenBank/DDBJ whole genome shotgun (WGS) entry which is preliminary data.</text>
</comment>
<name>A0A7X0PDB7_9BURK</name>
<accession>A0A7X0PDB7</accession>
<keyword evidence="2" id="KW-1185">Reference proteome</keyword>
<gene>
    <name evidence="1" type="ORF">HNP48_002393</name>
</gene>
<dbReference type="AlphaFoldDB" id="A0A7X0PDB7"/>
<evidence type="ECO:0000313" key="1">
    <source>
        <dbReference type="EMBL" id="MBB6559721.1"/>
    </source>
</evidence>
<protein>
    <submittedName>
        <fullName evidence="1">Putative Fe-S protein YdhL (DUF1289 family)</fullName>
    </submittedName>
</protein>
<reference evidence="1 2" key="1">
    <citation type="submission" date="2020-08" db="EMBL/GenBank/DDBJ databases">
        <title>Functional genomics of gut bacteria from endangered species of beetles.</title>
        <authorList>
            <person name="Carlos-Shanley C."/>
        </authorList>
    </citation>
    <scope>NUCLEOTIDE SEQUENCE [LARGE SCALE GENOMIC DNA]</scope>
    <source>
        <strain evidence="1 2">S00198</strain>
    </source>
</reference>
<dbReference type="InterPro" id="IPR010710">
    <property type="entry name" value="DUF1289"/>
</dbReference>
<dbReference type="RefSeq" id="WP_184857144.1">
    <property type="nucleotide sequence ID" value="NZ_JACHLK010000004.1"/>
</dbReference>
<dbReference type="PANTHER" id="PTHR35175">
    <property type="entry name" value="DUF1289 DOMAIN-CONTAINING PROTEIN"/>
    <property type="match status" value="1"/>
</dbReference>
<proteinExistence type="predicted"/>
<dbReference type="PANTHER" id="PTHR35175:SF2">
    <property type="entry name" value="DUF1289 DOMAIN-CONTAINING PROTEIN"/>
    <property type="match status" value="1"/>
</dbReference>
<organism evidence="1 2">
    <name type="scientific">Acidovorax soli</name>
    <dbReference type="NCBI Taxonomy" id="592050"/>
    <lineage>
        <taxon>Bacteria</taxon>
        <taxon>Pseudomonadati</taxon>
        <taxon>Pseudomonadota</taxon>
        <taxon>Betaproteobacteria</taxon>
        <taxon>Burkholderiales</taxon>
        <taxon>Comamonadaceae</taxon>
        <taxon>Acidovorax</taxon>
    </lineage>
</organism>
<evidence type="ECO:0000313" key="2">
    <source>
        <dbReference type="Proteomes" id="UP000575083"/>
    </source>
</evidence>
<dbReference type="Pfam" id="PF06945">
    <property type="entry name" value="DUF1289"/>
    <property type="match status" value="1"/>
</dbReference>
<dbReference type="Proteomes" id="UP000575083">
    <property type="component" value="Unassembled WGS sequence"/>
</dbReference>
<dbReference type="EMBL" id="JACHLK010000004">
    <property type="protein sequence ID" value="MBB6559721.1"/>
    <property type="molecule type" value="Genomic_DNA"/>
</dbReference>